<dbReference type="EMBL" id="JACAZI010000007">
    <property type="protein sequence ID" value="KAF7356244.1"/>
    <property type="molecule type" value="Genomic_DNA"/>
</dbReference>
<accession>A0A8H7CZD8</accession>
<reference evidence="2" key="1">
    <citation type="submission" date="2020-05" db="EMBL/GenBank/DDBJ databases">
        <title>Mycena genomes resolve the evolution of fungal bioluminescence.</title>
        <authorList>
            <person name="Tsai I.J."/>
        </authorList>
    </citation>
    <scope>NUCLEOTIDE SEQUENCE</scope>
    <source>
        <strain evidence="2">CCC161011</strain>
    </source>
</reference>
<gene>
    <name evidence="2" type="ORF">MVEN_00955900</name>
</gene>
<dbReference type="Gene3D" id="3.30.710.10">
    <property type="entry name" value="Potassium Channel Kv1.1, Chain A"/>
    <property type="match status" value="1"/>
</dbReference>
<dbReference type="AlphaFoldDB" id="A0A8H7CZD8"/>
<evidence type="ECO:0000313" key="3">
    <source>
        <dbReference type="Proteomes" id="UP000620124"/>
    </source>
</evidence>
<dbReference type="Proteomes" id="UP000620124">
    <property type="component" value="Unassembled WGS sequence"/>
</dbReference>
<evidence type="ECO:0008006" key="4">
    <source>
        <dbReference type="Google" id="ProtNLM"/>
    </source>
</evidence>
<protein>
    <recommendedName>
        <fullName evidence="4">BTB domain-containing protein</fullName>
    </recommendedName>
</protein>
<proteinExistence type="predicted"/>
<organism evidence="2 3">
    <name type="scientific">Mycena venus</name>
    <dbReference type="NCBI Taxonomy" id="2733690"/>
    <lineage>
        <taxon>Eukaryota</taxon>
        <taxon>Fungi</taxon>
        <taxon>Dikarya</taxon>
        <taxon>Basidiomycota</taxon>
        <taxon>Agaricomycotina</taxon>
        <taxon>Agaricomycetes</taxon>
        <taxon>Agaricomycetidae</taxon>
        <taxon>Agaricales</taxon>
        <taxon>Marasmiineae</taxon>
        <taxon>Mycenaceae</taxon>
        <taxon>Mycena</taxon>
    </lineage>
</organism>
<feature type="region of interest" description="Disordered" evidence="1">
    <location>
        <begin position="258"/>
        <end position="285"/>
    </location>
</feature>
<comment type="caution">
    <text evidence="2">The sequence shown here is derived from an EMBL/GenBank/DDBJ whole genome shotgun (WGS) entry which is preliminary data.</text>
</comment>
<evidence type="ECO:0000256" key="1">
    <source>
        <dbReference type="SAM" id="MobiDB-lite"/>
    </source>
</evidence>
<evidence type="ECO:0000313" key="2">
    <source>
        <dbReference type="EMBL" id="KAF7356244.1"/>
    </source>
</evidence>
<keyword evidence="3" id="KW-1185">Reference proteome</keyword>
<name>A0A8H7CZD8_9AGAR</name>
<dbReference type="OrthoDB" id="2593747at2759"/>
<dbReference type="InterPro" id="IPR011333">
    <property type="entry name" value="SKP1/BTB/POZ_sf"/>
</dbReference>
<sequence>MRMIHKDQIKPQRSLVAHDSAVVEGKVVRPTELDLPMASPSKAHIGSRHQNYYMETITFKVEDCIFKVPRCHFEHKSEIFGTTFTLPTGDGVRAEGQTDENPVVLQGIRSVDFQALLKVLYPLDLQQILTDKDRWMTKEEWISVLKLSTKWYFLDTRNLAIDQLNSRADMGGVDRILLARQYDVPNWLQMGYADLARRTAGISREDAEKIGWETALQLCQVRENALKTNNSSYPRNLERYANVEGAFGEEFKQAALASAPYTSTGEPPEMTRTPCETYYDEESDE</sequence>